<dbReference type="InterPro" id="IPR023214">
    <property type="entry name" value="HAD_sf"/>
</dbReference>
<evidence type="ECO:0000313" key="1">
    <source>
        <dbReference type="EMBL" id="GGZ93866.1"/>
    </source>
</evidence>
<accession>A0A918REQ4</accession>
<organism evidence="1 2">
    <name type="scientific">Algibacter mikhailovii</name>
    <dbReference type="NCBI Taxonomy" id="425498"/>
    <lineage>
        <taxon>Bacteria</taxon>
        <taxon>Pseudomonadati</taxon>
        <taxon>Bacteroidota</taxon>
        <taxon>Flavobacteriia</taxon>
        <taxon>Flavobacteriales</taxon>
        <taxon>Flavobacteriaceae</taxon>
        <taxon>Algibacter</taxon>
    </lineage>
</organism>
<dbReference type="RefSeq" id="WP_189362764.1">
    <property type="nucleotide sequence ID" value="NZ_BMWZ01000013.1"/>
</dbReference>
<dbReference type="GO" id="GO:0016791">
    <property type="term" value="F:phosphatase activity"/>
    <property type="evidence" value="ECO:0007669"/>
    <property type="project" value="TreeGrafter"/>
</dbReference>
<dbReference type="NCBIfam" id="TIGR00099">
    <property type="entry name" value="Cof-subfamily"/>
    <property type="match status" value="1"/>
</dbReference>
<dbReference type="PANTHER" id="PTHR10000">
    <property type="entry name" value="PHOSPHOSERINE PHOSPHATASE"/>
    <property type="match status" value="1"/>
</dbReference>
<dbReference type="InterPro" id="IPR006379">
    <property type="entry name" value="HAD-SF_hydro_IIB"/>
</dbReference>
<dbReference type="SUPFAM" id="SSF56784">
    <property type="entry name" value="HAD-like"/>
    <property type="match status" value="1"/>
</dbReference>
<dbReference type="Gene3D" id="3.40.50.1000">
    <property type="entry name" value="HAD superfamily/HAD-like"/>
    <property type="match status" value="1"/>
</dbReference>
<dbReference type="AlphaFoldDB" id="A0A918REQ4"/>
<dbReference type="InterPro" id="IPR036412">
    <property type="entry name" value="HAD-like_sf"/>
</dbReference>
<dbReference type="PANTHER" id="PTHR10000:SF8">
    <property type="entry name" value="HAD SUPERFAMILY HYDROLASE-LIKE, TYPE 3"/>
    <property type="match status" value="1"/>
</dbReference>
<sequence length="270" mass="30528">MNLTGIKLVTTDMDGTLLNSKHEVSTLFFELFEELKNLDIIFVAASGRPYYSIVDKLSTIKGNIIVAAENGGLVVANDKTLLSTPLNLEGLKEIETEIDCHAHIHPVFCTKSKAFFKNSSVAILPILSEYYPNYQLINSIDDIENEILKIALFNNDDAQKLIYPLFERFKSNYKVIVSGQHWVDISHELANKGHAIKLIQNMYNITSEETLAFGDYDNDIEMLLQSKYSVAMKNANRTIKNIASFETKSNNDNGVELILEKLIKARKQFK</sequence>
<dbReference type="InterPro" id="IPR000150">
    <property type="entry name" value="Cof"/>
</dbReference>
<dbReference type="Pfam" id="PF08282">
    <property type="entry name" value="Hydrolase_3"/>
    <property type="match status" value="1"/>
</dbReference>
<keyword evidence="2" id="KW-1185">Reference proteome</keyword>
<gene>
    <name evidence="1" type="ORF">GCM10007028_35280</name>
</gene>
<dbReference type="GO" id="GO:0000287">
    <property type="term" value="F:magnesium ion binding"/>
    <property type="evidence" value="ECO:0007669"/>
    <property type="project" value="TreeGrafter"/>
</dbReference>
<protein>
    <submittedName>
        <fullName evidence="1">Haloacid dehalogenase</fullName>
    </submittedName>
</protein>
<reference evidence="1" key="1">
    <citation type="journal article" date="2014" name="Int. J. Syst. Evol. Microbiol.">
        <title>Complete genome sequence of Corynebacterium casei LMG S-19264T (=DSM 44701T), isolated from a smear-ripened cheese.</title>
        <authorList>
            <consortium name="US DOE Joint Genome Institute (JGI-PGF)"/>
            <person name="Walter F."/>
            <person name="Albersmeier A."/>
            <person name="Kalinowski J."/>
            <person name="Ruckert C."/>
        </authorList>
    </citation>
    <scope>NUCLEOTIDE SEQUENCE</scope>
    <source>
        <strain evidence="1">KCTC 12710</strain>
    </source>
</reference>
<proteinExistence type="predicted"/>
<dbReference type="SFLD" id="SFLDS00003">
    <property type="entry name" value="Haloacid_Dehalogenase"/>
    <property type="match status" value="1"/>
</dbReference>
<evidence type="ECO:0000313" key="2">
    <source>
        <dbReference type="Proteomes" id="UP000636004"/>
    </source>
</evidence>
<dbReference type="NCBIfam" id="TIGR01484">
    <property type="entry name" value="HAD-SF-IIB"/>
    <property type="match status" value="1"/>
</dbReference>
<dbReference type="GO" id="GO:0005829">
    <property type="term" value="C:cytosol"/>
    <property type="evidence" value="ECO:0007669"/>
    <property type="project" value="TreeGrafter"/>
</dbReference>
<dbReference type="SFLD" id="SFLDG01140">
    <property type="entry name" value="C2.B:_Phosphomannomutase_and_P"/>
    <property type="match status" value="1"/>
</dbReference>
<comment type="caution">
    <text evidence="1">The sequence shown here is derived from an EMBL/GenBank/DDBJ whole genome shotgun (WGS) entry which is preliminary data.</text>
</comment>
<dbReference type="PROSITE" id="PS01228">
    <property type="entry name" value="COF_1"/>
    <property type="match status" value="1"/>
</dbReference>
<dbReference type="Gene3D" id="3.30.1240.10">
    <property type="match status" value="1"/>
</dbReference>
<reference evidence="1" key="2">
    <citation type="submission" date="2020-09" db="EMBL/GenBank/DDBJ databases">
        <authorList>
            <person name="Sun Q."/>
            <person name="Kim S."/>
        </authorList>
    </citation>
    <scope>NUCLEOTIDE SEQUENCE</scope>
    <source>
        <strain evidence="1">KCTC 12710</strain>
    </source>
</reference>
<name>A0A918REQ4_9FLAO</name>
<dbReference type="Proteomes" id="UP000636004">
    <property type="component" value="Unassembled WGS sequence"/>
</dbReference>
<dbReference type="EMBL" id="BMWZ01000013">
    <property type="protein sequence ID" value="GGZ93866.1"/>
    <property type="molecule type" value="Genomic_DNA"/>
</dbReference>